<dbReference type="PANTHER" id="PTHR37089">
    <property type="entry name" value="PROTEIN U-RELATED"/>
    <property type="match status" value="1"/>
</dbReference>
<protein>
    <submittedName>
        <fullName evidence="4">Spore coat U domain-containing protein</fullName>
    </submittedName>
</protein>
<name>A0A127MQM8_9PSED</name>
<reference evidence="3 5" key="1">
    <citation type="submission" date="2016-05" db="EMBL/GenBank/DDBJ databases">
        <title>Genome Sequence of Pseudomonas citronellolis Strain SJTE-3, an Estrogens and Persistent Organic Pollutants degradation strain.</title>
        <authorList>
            <person name="Liang R."/>
        </authorList>
    </citation>
    <scope>NUCLEOTIDE SEQUENCE [LARGE SCALE GENOMIC DNA]</scope>
    <source>
        <strain evidence="3 5">SJTE-3</strain>
    </source>
</reference>
<organism evidence="3 5">
    <name type="scientific">Pseudomonas citronellolis</name>
    <dbReference type="NCBI Taxonomy" id="53408"/>
    <lineage>
        <taxon>Bacteria</taxon>
        <taxon>Pseudomonadati</taxon>
        <taxon>Pseudomonadota</taxon>
        <taxon>Gammaproteobacteria</taxon>
        <taxon>Pseudomonadales</taxon>
        <taxon>Pseudomonadaceae</taxon>
        <taxon>Pseudomonas</taxon>
    </lineage>
</organism>
<reference evidence="4" key="2">
    <citation type="submission" date="2023-03" db="EMBL/GenBank/DDBJ databases">
        <title>Draft assemblies of triclosan tolerant bacteria isolated from returned activated sludge.</title>
        <authorList>
            <person name="Van Hamelsveld S."/>
        </authorList>
    </citation>
    <scope>NUCLEOTIDE SEQUENCE</scope>
    <source>
        <strain evidence="4">GW210015_S63</strain>
    </source>
</reference>
<evidence type="ECO:0000313" key="3">
    <source>
        <dbReference type="EMBL" id="ANI14382.1"/>
    </source>
</evidence>
<evidence type="ECO:0000256" key="1">
    <source>
        <dbReference type="SAM" id="SignalP"/>
    </source>
</evidence>
<dbReference type="RefSeq" id="WP_009618970.1">
    <property type="nucleotide sequence ID" value="NZ_CALEBV010000185.1"/>
</dbReference>
<dbReference type="Pfam" id="PF05229">
    <property type="entry name" value="SCPU"/>
    <property type="match status" value="1"/>
</dbReference>
<evidence type="ECO:0000313" key="5">
    <source>
        <dbReference type="Proteomes" id="UP000077748"/>
    </source>
</evidence>
<dbReference type="Proteomes" id="UP000077748">
    <property type="component" value="Chromosome"/>
</dbReference>
<feature type="signal peptide" evidence="1">
    <location>
        <begin position="1"/>
        <end position="23"/>
    </location>
</feature>
<sequence>MPHHKLKYVLATAFALPLSQAAADIKGQVGVVLEVSKGCQVTQGSASSEGILNFGTLNFPRTSPTWTRALKARLAGPDGNSLQVTCDPVTTFFNVIIDGGLRGDRSLLNGSGTDTVSYLLYRDSAGKSPYVINRGATFRVPADGKAVDVPIYGTIAPNANAKGSGVYRDTLTLTLEF</sequence>
<proteinExistence type="predicted"/>
<evidence type="ECO:0000259" key="2">
    <source>
        <dbReference type="Pfam" id="PF05229"/>
    </source>
</evidence>
<dbReference type="GeneID" id="72995263"/>
<feature type="domain" description="Spore coat protein U/FanG" evidence="2">
    <location>
        <begin position="28"/>
        <end position="174"/>
    </location>
</feature>
<dbReference type="EMBL" id="CP015878">
    <property type="protein sequence ID" value="ANI14382.1"/>
    <property type="molecule type" value="Genomic_DNA"/>
</dbReference>
<dbReference type="KEGG" id="pcq:PcP3B5_21160"/>
<dbReference type="SMART" id="SM00972">
    <property type="entry name" value="SCPU"/>
    <property type="match status" value="1"/>
</dbReference>
<dbReference type="InterPro" id="IPR007893">
    <property type="entry name" value="Spore_coat_U/FanG"/>
</dbReference>
<gene>
    <name evidence="3" type="ORF">A9C11_10485</name>
    <name evidence="4" type="ORF">P3W55_12345</name>
</gene>
<feature type="chain" id="PRO_5007275679" evidence="1">
    <location>
        <begin position="24"/>
        <end position="177"/>
    </location>
</feature>
<keyword evidence="1" id="KW-0732">Signal</keyword>
<evidence type="ECO:0000313" key="4">
    <source>
        <dbReference type="EMBL" id="MDF3842498.1"/>
    </source>
</evidence>
<dbReference type="InterPro" id="IPR053167">
    <property type="entry name" value="Spore_coat_component"/>
</dbReference>
<dbReference type="EMBL" id="JARJLR010000217">
    <property type="protein sequence ID" value="MDF3842498.1"/>
    <property type="molecule type" value="Genomic_DNA"/>
</dbReference>
<dbReference type="AlphaFoldDB" id="A0A127MQM8"/>
<dbReference type="STRING" id="53408.A9C11_10485"/>
<dbReference type="Proteomes" id="UP001220662">
    <property type="component" value="Unassembled WGS sequence"/>
</dbReference>
<accession>A0A127MQM8</accession>